<dbReference type="PANTHER" id="PTHR10336">
    <property type="entry name" value="PHOSPHOINOSITIDE-SPECIFIC PHOSPHOLIPASE C FAMILY PROTEIN"/>
    <property type="match status" value="1"/>
</dbReference>
<dbReference type="InterPro" id="IPR017946">
    <property type="entry name" value="PLC-like_Pdiesterase_TIM-brl"/>
</dbReference>
<dbReference type="FunFam" id="2.60.40.150:FF:000008">
    <property type="entry name" value="1-phosphatidylinositol 4,5-bisphosphate phosphodiesterase"/>
    <property type="match status" value="1"/>
</dbReference>
<dbReference type="CDD" id="cd13361">
    <property type="entry name" value="PH_PLC_beta"/>
    <property type="match status" value="1"/>
</dbReference>
<dbReference type="InterPro" id="IPR037862">
    <property type="entry name" value="PLC-beta_PH"/>
</dbReference>
<dbReference type="STRING" id="50429.A0A2B4SJZ9"/>
<feature type="region of interest" description="Disordered" evidence="10">
    <location>
        <begin position="1412"/>
        <end position="1445"/>
    </location>
</feature>
<feature type="compositionally biased region" description="Basic and acidic residues" evidence="10">
    <location>
        <begin position="675"/>
        <end position="687"/>
    </location>
</feature>
<keyword evidence="3 8" id="KW-0442">Lipid degradation</keyword>
<feature type="compositionally biased region" description="Polar residues" evidence="10">
    <location>
        <begin position="636"/>
        <end position="674"/>
    </location>
</feature>
<sequence length="1520" mass="172725">MATSLISWDIYVPNSLETGTLLTRWEEESNSSQGLFFRVDKYGFFLGWREDDKEGNCLDLCHVSEVRPGGVPKDAKLREMLQSEGEGFLEDRSFTVVCGQNLVDVTYLHLTAPSCKIAREWINGLPPLLRNLKIYNASVLTQLFKLYIKLTVHLATPSNKISVKNICKSLNVGKYEQRVFEGLEAMKLPCGKNDELDCASFTFEQFYQLYLKVCGRLEIEQLCVKWGGGKAPYLNVNQLVNFLNQEQRDPRLNEILYPYYNREKALSLIWKYEKSLDNLQRDRITVNGLTRYLLSDDNLLMMPNRVEIYQDMTQPLSHYFINSSHNTYLVGRQFGGKSSVEMYRQCLLAGCRCIELDCWDGPGDEPIITHGKAMCTNIMFKDVIEAIRDSAFVTSEYPVILSFENHCSKSQQHRMASYCSEIFGDMLLKFPLDSHPIEEGSPLPSPSHLKRKIIIKNKKLKPEQEMEEIFSDYEPTDSSGFRAGSIKETAIIDDEIEEEEEEVPESDNDDDARDRSVSCEEFDKIMAYSDKICNDLLRESTSTAAEESSDDKSVTLDNISQFSSESDSLSEYSNFLLSKILNDAGLNGVSKDLENTFVMSRNSRNFLEMQGIESVADNSSESSSRSSRTSEEVMPSTGNRVSGISLTSTLSATSDVSTDSESLCVTPTVTVTDSGETHKFPSPKEESNTPDVVHKPYRSNGGLESIKEVSDSTENDNHKDADDSDESSVKSEGKKFQGDSEPEENDQKNGKISSVIQCNGKVDSKRTHPSVQGMNSGSSSSRGSKDYSVDPKFFCGRKESNASTQSVDSNVEDDEERDVISEFKKREEKLASFGSSLRLNMVGGKKTSRAASLTPEDLEYLAQMTTTSTTGSIHPYLSSLVNYIHPVPFTGFDEAEKKNLSHHISSFNESTGFGLLKASPVEFVRYNKRQLSRIYPRGSRVDSSNYMPQVFWNVGCQMVSLNFQTSDLAFQLNDGKFEYNKRCGYLLKPDLMRRSDRQFDPFTESVIDGMVAASVVVKVISGQFLSDKRISTCVEVDMYGLPTDTLRKKYKTKFVPNNGMDPVYEEETFKFRRVVFPELALLRFGVVDDNDKLIAQRVIPLDGLQSGFRHISLRTENNMPLPLATLFCQISLKTYIPERFTAIVDELSEPIKYQSAVDKRAAQMLAYGIDEEEDPQSNFPSFFKFSPSSNSLSRMKNTASLSSISTAGGISPAPARPRESVATLNYGGARSSSELTLIESNVPKKHDFKFSPVIVEELKKDKTFLKVFKKHQKENETLVKKYTKERTAMQRIHTGDLEKLITNYEKIKVTAIRTFERAVKRCGEERSEELRKVHESKMLYLNKTQTDMAKEKLTTQTEEWINMINRQVEEETALYELQADMQLETLKKVMDSVHETQVKEVIARHEKENVEITKKQTKQSMESAKALAQDKNIQSKEERDRRQRELDKQNLKQFVDERQRLSKRQERELEELKNQHKEERKNLEVEFQKVVSENIDEIKTNGEKSRKAIHTAFQTVLPTH</sequence>
<evidence type="ECO:0000256" key="6">
    <source>
        <dbReference type="PIRSR" id="PIRSR000956-1"/>
    </source>
</evidence>
<feature type="region of interest" description="Disordered" evidence="10">
    <location>
        <begin position="491"/>
        <end position="516"/>
    </location>
</feature>
<evidence type="ECO:0000259" key="12">
    <source>
        <dbReference type="PROSITE" id="PS50008"/>
    </source>
</evidence>
<keyword evidence="9" id="KW-0175">Coiled coil</keyword>
<dbReference type="PANTHER" id="PTHR10336:SF36">
    <property type="entry name" value="1-PHOSPHATIDYLINOSITOL 4,5-BISPHOSPHATE PHOSPHODIESTERASE BETA-4"/>
    <property type="match status" value="1"/>
</dbReference>
<dbReference type="Gene3D" id="2.30.29.240">
    <property type="match status" value="1"/>
</dbReference>
<evidence type="ECO:0000256" key="7">
    <source>
        <dbReference type="PIRSR" id="PIRSR000956-2"/>
    </source>
</evidence>
<comment type="cofactor">
    <cofactor evidence="7">
        <name>Ca(2+)</name>
        <dbReference type="ChEBI" id="CHEBI:29108"/>
    </cofactor>
    <text evidence="7">Binds 1 Ca(2+) ion per subunit.</text>
</comment>
<dbReference type="Gene3D" id="1.20.1230.10">
    <property type="entry name" value="Phospholipase C beta, distal C-terminal domain"/>
    <property type="match status" value="1"/>
</dbReference>
<protein>
    <recommendedName>
        <fullName evidence="1 8">Phosphoinositide phospholipase C</fullName>
        <ecNumber evidence="1 8">3.1.4.11</ecNumber>
    </recommendedName>
</protein>
<dbReference type="Pfam" id="PF22631">
    <property type="entry name" value="PLCB1-4-like_EFh"/>
    <property type="match status" value="1"/>
</dbReference>
<dbReference type="CDD" id="cd16200">
    <property type="entry name" value="EFh_PI-PLCbeta"/>
    <property type="match status" value="1"/>
</dbReference>
<evidence type="ECO:0000313" key="14">
    <source>
        <dbReference type="Proteomes" id="UP000225706"/>
    </source>
</evidence>
<dbReference type="Gene3D" id="1.10.238.10">
    <property type="entry name" value="EF-hand"/>
    <property type="match status" value="1"/>
</dbReference>
<dbReference type="InterPro" id="IPR035892">
    <property type="entry name" value="C2_domain_sf"/>
</dbReference>
<dbReference type="InterPro" id="IPR000008">
    <property type="entry name" value="C2_dom"/>
</dbReference>
<dbReference type="InterPro" id="IPR016280">
    <property type="entry name" value="PLC-beta"/>
</dbReference>
<evidence type="ECO:0000256" key="4">
    <source>
        <dbReference type="ARBA" id="ARBA00023098"/>
    </source>
</evidence>
<organism evidence="13 14">
    <name type="scientific">Stylophora pistillata</name>
    <name type="common">Smooth cauliflower coral</name>
    <dbReference type="NCBI Taxonomy" id="50429"/>
    <lineage>
        <taxon>Eukaryota</taxon>
        <taxon>Metazoa</taxon>
        <taxon>Cnidaria</taxon>
        <taxon>Anthozoa</taxon>
        <taxon>Hexacorallia</taxon>
        <taxon>Scleractinia</taxon>
        <taxon>Astrocoeniina</taxon>
        <taxon>Pocilloporidae</taxon>
        <taxon>Stylophora</taxon>
    </lineage>
</organism>
<dbReference type="SMART" id="SM00148">
    <property type="entry name" value="PLCXc"/>
    <property type="match status" value="1"/>
</dbReference>
<feature type="active site" evidence="6">
    <location>
        <position position="370"/>
    </location>
</feature>
<dbReference type="Gene3D" id="2.60.40.150">
    <property type="entry name" value="C2 domain"/>
    <property type="match status" value="1"/>
</dbReference>
<feature type="binding site" evidence="7">
    <location>
        <position position="404"/>
    </location>
    <ligand>
        <name>Ca(2+)</name>
        <dbReference type="ChEBI" id="CHEBI:29108"/>
    </ligand>
</feature>
<dbReference type="PIRSF" id="PIRSF000956">
    <property type="entry name" value="PLC-beta"/>
    <property type="match status" value="1"/>
</dbReference>
<dbReference type="GO" id="GO:0048015">
    <property type="term" value="P:phosphatidylinositol-mediated signaling"/>
    <property type="evidence" value="ECO:0007669"/>
    <property type="project" value="TreeGrafter"/>
</dbReference>
<keyword evidence="14" id="KW-1185">Reference proteome</keyword>
<feature type="compositionally biased region" description="Basic and acidic residues" evidence="10">
    <location>
        <begin position="705"/>
        <end position="738"/>
    </location>
</feature>
<keyword evidence="7" id="KW-0479">Metal-binding</keyword>
<comment type="catalytic activity">
    <reaction evidence="8">
        <text>a 1,2-diacyl-sn-glycero-3-phospho-(1D-myo-inositol-4,5-bisphosphate) + H2O = 1D-myo-inositol 1,4,5-trisphosphate + a 1,2-diacyl-sn-glycerol + H(+)</text>
        <dbReference type="Rhea" id="RHEA:33179"/>
        <dbReference type="ChEBI" id="CHEBI:15377"/>
        <dbReference type="ChEBI" id="CHEBI:15378"/>
        <dbReference type="ChEBI" id="CHEBI:17815"/>
        <dbReference type="ChEBI" id="CHEBI:58456"/>
        <dbReference type="ChEBI" id="CHEBI:203600"/>
        <dbReference type="EC" id="3.1.4.11"/>
    </reaction>
</comment>
<feature type="active site" evidence="6">
    <location>
        <position position="325"/>
    </location>
</feature>
<accession>A0A2B4SJZ9</accession>
<feature type="region of interest" description="Disordered" evidence="10">
    <location>
        <begin position="611"/>
        <end position="792"/>
    </location>
</feature>
<dbReference type="SUPFAM" id="SSF47473">
    <property type="entry name" value="EF-hand"/>
    <property type="match status" value="1"/>
</dbReference>
<feature type="compositionally biased region" description="Low complexity" evidence="10">
    <location>
        <begin position="770"/>
        <end position="782"/>
    </location>
</feature>
<dbReference type="InterPro" id="IPR001711">
    <property type="entry name" value="PLipase_C_Pinositol-sp_Y"/>
</dbReference>
<gene>
    <name evidence="13" type="primary">PLCB4</name>
    <name evidence="13" type="ORF">AWC38_SpisGene6444</name>
</gene>
<proteinExistence type="predicted"/>
<dbReference type="SMART" id="SM00149">
    <property type="entry name" value="PLCYc"/>
    <property type="match status" value="1"/>
</dbReference>
<evidence type="ECO:0000256" key="1">
    <source>
        <dbReference type="ARBA" id="ARBA00012368"/>
    </source>
</evidence>
<dbReference type="GO" id="GO:0016042">
    <property type="term" value="P:lipid catabolic process"/>
    <property type="evidence" value="ECO:0007669"/>
    <property type="project" value="UniProtKB-KW"/>
</dbReference>
<dbReference type="InterPro" id="IPR011992">
    <property type="entry name" value="EF-hand-dom_pair"/>
</dbReference>
<dbReference type="PROSITE" id="PS50004">
    <property type="entry name" value="C2"/>
    <property type="match status" value="1"/>
</dbReference>
<name>A0A2B4SJZ9_STYPI</name>
<evidence type="ECO:0000256" key="3">
    <source>
        <dbReference type="ARBA" id="ARBA00022963"/>
    </source>
</evidence>
<dbReference type="InterPro" id="IPR053945">
    <property type="entry name" value="PLCB1-4-like_EFh"/>
</dbReference>
<reference evidence="14" key="1">
    <citation type="journal article" date="2017" name="bioRxiv">
        <title>Comparative analysis of the genomes of Stylophora pistillata and Acropora digitifera provides evidence for extensive differences between species of corals.</title>
        <authorList>
            <person name="Voolstra C.R."/>
            <person name="Li Y."/>
            <person name="Liew Y.J."/>
            <person name="Baumgarten S."/>
            <person name="Zoccola D."/>
            <person name="Flot J.-F."/>
            <person name="Tambutte S."/>
            <person name="Allemand D."/>
            <person name="Aranda M."/>
        </authorList>
    </citation>
    <scope>NUCLEOTIDE SEQUENCE [LARGE SCALE GENOMIC DNA]</scope>
</reference>
<dbReference type="GO" id="GO:0051209">
    <property type="term" value="P:release of sequestered calcium ion into cytosol"/>
    <property type="evidence" value="ECO:0007669"/>
    <property type="project" value="TreeGrafter"/>
</dbReference>
<comment type="caution">
    <text evidence="13">The sequence shown here is derived from an EMBL/GenBank/DDBJ whole genome shotgun (WGS) entry which is preliminary data.</text>
</comment>
<dbReference type="CDD" id="cd00275">
    <property type="entry name" value="C2_PLC_like"/>
    <property type="match status" value="1"/>
</dbReference>
<dbReference type="Pfam" id="PF00387">
    <property type="entry name" value="PI-PLC-Y"/>
    <property type="match status" value="1"/>
</dbReference>
<dbReference type="EC" id="3.1.4.11" evidence="1 8"/>
<dbReference type="PRINTS" id="PR00390">
    <property type="entry name" value="PHPHLIPASEC"/>
</dbReference>
<evidence type="ECO:0000256" key="5">
    <source>
        <dbReference type="ARBA" id="ARBA00023224"/>
    </source>
</evidence>
<keyword evidence="7" id="KW-0106">Calcium</keyword>
<evidence type="ECO:0000256" key="9">
    <source>
        <dbReference type="SAM" id="Coils"/>
    </source>
</evidence>
<feature type="binding site" evidence="7">
    <location>
        <position position="357"/>
    </location>
    <ligand>
        <name>Ca(2+)</name>
        <dbReference type="ChEBI" id="CHEBI:29108"/>
    </ligand>
</feature>
<dbReference type="Pfam" id="PF17787">
    <property type="entry name" value="PH_14"/>
    <property type="match status" value="1"/>
</dbReference>
<dbReference type="SMART" id="SM00239">
    <property type="entry name" value="C2"/>
    <property type="match status" value="1"/>
</dbReference>
<keyword evidence="5" id="KW-0807">Transducer</keyword>
<dbReference type="SUPFAM" id="SSF51695">
    <property type="entry name" value="PLC-like phosphodiesterases"/>
    <property type="match status" value="1"/>
</dbReference>
<dbReference type="GO" id="GO:0046488">
    <property type="term" value="P:phosphatidylinositol metabolic process"/>
    <property type="evidence" value="ECO:0007669"/>
    <property type="project" value="TreeGrafter"/>
</dbReference>
<dbReference type="Proteomes" id="UP000225706">
    <property type="component" value="Unassembled WGS sequence"/>
</dbReference>
<evidence type="ECO:0000256" key="10">
    <source>
        <dbReference type="SAM" id="MobiDB-lite"/>
    </source>
</evidence>
<dbReference type="GO" id="GO:0005509">
    <property type="term" value="F:calcium ion binding"/>
    <property type="evidence" value="ECO:0007669"/>
    <property type="project" value="InterPro"/>
</dbReference>
<dbReference type="SUPFAM" id="SSF49562">
    <property type="entry name" value="C2 domain (Calcium/lipid-binding domain, CaLB)"/>
    <property type="match status" value="1"/>
</dbReference>
<feature type="domain" description="PI-PLC Y-box" evidence="12">
    <location>
        <begin position="877"/>
        <end position="993"/>
    </location>
</feature>
<feature type="compositionally biased region" description="Basic and acidic residues" evidence="10">
    <location>
        <begin position="1433"/>
        <end position="1445"/>
    </location>
</feature>
<dbReference type="InterPro" id="IPR042531">
    <property type="entry name" value="PLC-beta_C_sf"/>
</dbReference>
<dbReference type="SUPFAM" id="SSF50729">
    <property type="entry name" value="PH domain-like"/>
    <property type="match status" value="1"/>
</dbReference>
<keyword evidence="4 8" id="KW-0443">Lipid metabolism</keyword>
<feature type="coiled-coil region" evidence="9">
    <location>
        <begin position="1451"/>
        <end position="1493"/>
    </location>
</feature>
<dbReference type="EMBL" id="LSMT01000076">
    <property type="protein sequence ID" value="PFX28812.1"/>
    <property type="molecule type" value="Genomic_DNA"/>
</dbReference>
<feature type="domain" description="C2" evidence="11">
    <location>
        <begin position="993"/>
        <end position="1121"/>
    </location>
</feature>
<evidence type="ECO:0000259" key="11">
    <source>
        <dbReference type="PROSITE" id="PS50004"/>
    </source>
</evidence>
<evidence type="ECO:0000256" key="2">
    <source>
        <dbReference type="ARBA" id="ARBA00022801"/>
    </source>
</evidence>
<dbReference type="InterPro" id="IPR001192">
    <property type="entry name" value="PI-PLC_fam"/>
</dbReference>
<keyword evidence="2 8" id="KW-0378">Hydrolase</keyword>
<feature type="binding site" evidence="7">
    <location>
        <position position="355"/>
    </location>
    <ligand>
        <name>Ca(2+)</name>
        <dbReference type="ChEBI" id="CHEBI:29108"/>
    </ligand>
</feature>
<dbReference type="PROSITE" id="PS50007">
    <property type="entry name" value="PIPLC_X_DOMAIN"/>
    <property type="match status" value="1"/>
</dbReference>
<evidence type="ECO:0000256" key="8">
    <source>
        <dbReference type="RuleBase" id="RU361133"/>
    </source>
</evidence>
<feature type="binding site" evidence="7">
    <location>
        <position position="326"/>
    </location>
    <ligand>
        <name>Ca(2+)</name>
        <dbReference type="ChEBI" id="CHEBI:29108"/>
    </ligand>
</feature>
<evidence type="ECO:0000313" key="13">
    <source>
        <dbReference type="EMBL" id="PFX28812.1"/>
    </source>
</evidence>
<dbReference type="SUPFAM" id="SSF69989">
    <property type="entry name" value="C-terminal domain of PLC-beta"/>
    <property type="match status" value="1"/>
</dbReference>
<feature type="compositionally biased region" description="Acidic residues" evidence="10">
    <location>
        <begin position="491"/>
        <end position="511"/>
    </location>
</feature>
<dbReference type="GO" id="GO:0004435">
    <property type="term" value="F:phosphatidylinositol-4,5-bisphosphate phospholipase C activity"/>
    <property type="evidence" value="ECO:0007669"/>
    <property type="project" value="UniProtKB-EC"/>
</dbReference>
<dbReference type="Pfam" id="PF00388">
    <property type="entry name" value="PI-PLC-X"/>
    <property type="match status" value="1"/>
</dbReference>
<dbReference type="OrthoDB" id="269822at2759"/>
<dbReference type="Gene3D" id="3.20.20.190">
    <property type="entry name" value="Phosphatidylinositol (PI) phosphodiesterase"/>
    <property type="match status" value="2"/>
</dbReference>
<dbReference type="PROSITE" id="PS50008">
    <property type="entry name" value="PIPLC_Y_DOMAIN"/>
    <property type="match status" value="1"/>
</dbReference>
<dbReference type="InterPro" id="IPR000909">
    <property type="entry name" value="PLipase_C_PInositol-sp_X_dom"/>
</dbReference>